<dbReference type="RefSeq" id="WP_144565566.1">
    <property type="nucleotide sequence ID" value="NZ_VIVN01000006.1"/>
</dbReference>
<organism evidence="2 3">
    <name type="scientific">Neobacillus bataviensis</name>
    <dbReference type="NCBI Taxonomy" id="220685"/>
    <lineage>
        <taxon>Bacteria</taxon>
        <taxon>Bacillati</taxon>
        <taxon>Bacillota</taxon>
        <taxon>Bacilli</taxon>
        <taxon>Bacillales</taxon>
        <taxon>Bacillaceae</taxon>
        <taxon>Neobacillus</taxon>
    </lineage>
</organism>
<reference evidence="2 3" key="1">
    <citation type="submission" date="2019-06" db="EMBL/GenBank/DDBJ databases">
        <title>Sorghum-associated microbial communities from plants grown in Nebraska, USA.</title>
        <authorList>
            <person name="Schachtman D."/>
        </authorList>
    </citation>
    <scope>NUCLEOTIDE SEQUENCE [LARGE SCALE GENOMIC DNA]</scope>
    <source>
        <strain evidence="2 3">2482</strain>
    </source>
</reference>
<evidence type="ECO:0000313" key="3">
    <source>
        <dbReference type="Proteomes" id="UP000319671"/>
    </source>
</evidence>
<keyword evidence="3" id="KW-1185">Reference proteome</keyword>
<comment type="caution">
    <text evidence="2">The sequence shown here is derived from an EMBL/GenBank/DDBJ whole genome shotgun (WGS) entry which is preliminary data.</text>
</comment>
<keyword evidence="1" id="KW-0812">Transmembrane</keyword>
<sequence length="198" mass="23149">MNILNSRFLQYAEKIVDLFLLNLLWLIMSIPVITIFPATVSMYGVIRKWTMGKETNGVFRTFFLLFRECFLQSFGISVLWAALGFFIYIDFRILHLDGSLMHLILLGILWLLSLFFLSITVYLFPIMAHFDTNWKNVIKNSLSLAFTYPLSTILLIIIFLISLYLLYLLPLFIFILGSVTAYFSYTICHKLFLGMKNY</sequence>
<keyword evidence="1" id="KW-1133">Transmembrane helix</keyword>
<keyword evidence="1" id="KW-0472">Membrane</keyword>
<dbReference type="Proteomes" id="UP000319671">
    <property type="component" value="Unassembled WGS sequence"/>
</dbReference>
<dbReference type="AlphaFoldDB" id="A0A561DCI2"/>
<feature type="transmembrane region" description="Helical" evidence="1">
    <location>
        <begin position="101"/>
        <end position="124"/>
    </location>
</feature>
<gene>
    <name evidence="2" type="ORF">FB550_10680</name>
</gene>
<evidence type="ECO:0000313" key="2">
    <source>
        <dbReference type="EMBL" id="TWE01028.1"/>
    </source>
</evidence>
<evidence type="ECO:0000256" key="1">
    <source>
        <dbReference type="SAM" id="Phobius"/>
    </source>
</evidence>
<accession>A0A561DCI2</accession>
<feature type="transmembrane region" description="Helical" evidence="1">
    <location>
        <begin position="20"/>
        <end position="46"/>
    </location>
</feature>
<feature type="transmembrane region" description="Helical" evidence="1">
    <location>
        <begin position="145"/>
        <end position="165"/>
    </location>
</feature>
<name>A0A561DCI2_9BACI</name>
<feature type="transmembrane region" description="Helical" evidence="1">
    <location>
        <begin position="69"/>
        <end position="89"/>
    </location>
</feature>
<dbReference type="InterPro" id="IPR006938">
    <property type="entry name" value="DUF624"/>
</dbReference>
<dbReference type="EMBL" id="VIVN01000006">
    <property type="protein sequence ID" value="TWE01028.1"/>
    <property type="molecule type" value="Genomic_DNA"/>
</dbReference>
<feature type="transmembrane region" description="Helical" evidence="1">
    <location>
        <begin position="171"/>
        <end position="193"/>
    </location>
</feature>
<proteinExistence type="predicted"/>
<protein>
    <submittedName>
        <fullName evidence="2">Putative membrane protein YesL</fullName>
    </submittedName>
</protein>
<dbReference type="Pfam" id="PF04854">
    <property type="entry name" value="DUF624"/>
    <property type="match status" value="1"/>
</dbReference>